<protein>
    <submittedName>
        <fullName evidence="2">DUF4097 family beta strand repeat protein</fullName>
    </submittedName>
</protein>
<evidence type="ECO:0000256" key="1">
    <source>
        <dbReference type="SAM" id="SignalP"/>
    </source>
</evidence>
<dbReference type="PROSITE" id="PS51257">
    <property type="entry name" value="PROKAR_LIPOPROTEIN"/>
    <property type="match status" value="1"/>
</dbReference>
<proteinExistence type="predicted"/>
<comment type="caution">
    <text evidence="2">The sequence shown here is derived from an EMBL/GenBank/DDBJ whole genome shotgun (WGS) entry which is preliminary data.</text>
</comment>
<dbReference type="RefSeq" id="WP_216245325.1">
    <property type="nucleotide sequence ID" value="NZ_JABACJ020000036.1"/>
</dbReference>
<accession>A0ABS6DBD5</accession>
<dbReference type="EMBL" id="JABACJ020000036">
    <property type="protein sequence ID" value="MBU3878502.1"/>
    <property type="molecule type" value="Genomic_DNA"/>
</dbReference>
<feature type="signal peptide" evidence="1">
    <location>
        <begin position="1"/>
        <end position="30"/>
    </location>
</feature>
<organism evidence="2 3">
    <name type="scientific">Faecalicatena faecalis</name>
    <dbReference type="NCBI Taxonomy" id="2726362"/>
    <lineage>
        <taxon>Bacteria</taxon>
        <taxon>Bacillati</taxon>
        <taxon>Bacillota</taxon>
        <taxon>Clostridia</taxon>
        <taxon>Lachnospirales</taxon>
        <taxon>Lachnospiraceae</taxon>
        <taxon>Faecalicatena</taxon>
    </lineage>
</organism>
<evidence type="ECO:0000313" key="2">
    <source>
        <dbReference type="EMBL" id="MBU3878502.1"/>
    </source>
</evidence>
<sequence length="369" mass="38218">MKRRSKLSIAVAAGLAAIALCGCAVTRASADMPPTSALAAESLYQDNPAMSTMVSASTGKLAFKSDGGYYKHSGSDLWATLRSASTPNTVTAIKTIPNQNIATLRVNADLCGVAVEPSESGSFEFSYIGVKEAGDIAVETAIKDGVLTVTCTGAMPTEGYVNTDPDFRVNTVLVGVPTGVLQEIRLDCGVGSLLVNGVDVPVRGIGNSGLIRVTGNTISASVELQCDRGVLAVQGTTVSAPVILNARNGSVALTAATVTGKADLSTKNGSMDIKVDQLDNARLESRNGSITAEIDAVGENVFAGVENGMLKFHLTKEPQNLVFHLSGGWDGRWGAELLKGWHDGYTVGTGKPVLELSASPNGILSFTVN</sequence>
<name>A0ABS6DBD5_9FIRM</name>
<gene>
    <name evidence="2" type="ORF">HGO97_022130</name>
</gene>
<feature type="chain" id="PRO_5046778926" evidence="1">
    <location>
        <begin position="31"/>
        <end position="369"/>
    </location>
</feature>
<dbReference type="Proteomes" id="UP000723714">
    <property type="component" value="Unassembled WGS sequence"/>
</dbReference>
<reference evidence="2 3" key="1">
    <citation type="submission" date="2021-06" db="EMBL/GenBank/DDBJ databases">
        <title>Faecalicatena sp. nov. isolated from porcine feces.</title>
        <authorList>
            <person name="Oh B.S."/>
            <person name="Lee J.H."/>
        </authorList>
    </citation>
    <scope>NUCLEOTIDE SEQUENCE [LARGE SCALE GENOMIC DNA]</scope>
    <source>
        <strain evidence="2 3">AGMB00832</strain>
    </source>
</reference>
<keyword evidence="3" id="KW-1185">Reference proteome</keyword>
<keyword evidence="1" id="KW-0732">Signal</keyword>
<evidence type="ECO:0000313" key="3">
    <source>
        <dbReference type="Proteomes" id="UP000723714"/>
    </source>
</evidence>